<evidence type="ECO:0000256" key="9">
    <source>
        <dbReference type="ARBA" id="ARBA00023002"/>
    </source>
</evidence>
<dbReference type="Gene3D" id="1.10.630.10">
    <property type="entry name" value="Cytochrome P450"/>
    <property type="match status" value="1"/>
</dbReference>
<keyword evidence="9 14" id="KW-0560">Oxidoreductase</keyword>
<reference evidence="16" key="1">
    <citation type="journal article" date="2012" name="Science">
        <title>The Paleozoic origin of enzymatic lignin decomposition reconstructed from 31 fungal genomes.</title>
        <authorList>
            <person name="Floudas D."/>
            <person name="Binder M."/>
            <person name="Riley R."/>
            <person name="Barry K."/>
            <person name="Blanchette R.A."/>
            <person name="Henrissat B."/>
            <person name="Martinez A.T."/>
            <person name="Otillar R."/>
            <person name="Spatafora J.W."/>
            <person name="Yadav J.S."/>
            <person name="Aerts A."/>
            <person name="Benoit I."/>
            <person name="Boyd A."/>
            <person name="Carlson A."/>
            <person name="Copeland A."/>
            <person name="Coutinho P.M."/>
            <person name="de Vries R.P."/>
            <person name="Ferreira P."/>
            <person name="Findley K."/>
            <person name="Foster B."/>
            <person name="Gaskell J."/>
            <person name="Glotzer D."/>
            <person name="Gorecki P."/>
            <person name="Heitman J."/>
            <person name="Hesse C."/>
            <person name="Hori C."/>
            <person name="Igarashi K."/>
            <person name="Jurgens J.A."/>
            <person name="Kallen N."/>
            <person name="Kersten P."/>
            <person name="Kohler A."/>
            <person name="Kuees U."/>
            <person name="Kumar T.K.A."/>
            <person name="Kuo A."/>
            <person name="LaButti K."/>
            <person name="Larrondo L.F."/>
            <person name="Lindquist E."/>
            <person name="Ling A."/>
            <person name="Lombard V."/>
            <person name="Lucas S."/>
            <person name="Lundell T."/>
            <person name="Martin R."/>
            <person name="McLaughlin D.J."/>
            <person name="Morgenstern I."/>
            <person name="Morin E."/>
            <person name="Murat C."/>
            <person name="Nagy L.G."/>
            <person name="Nolan M."/>
            <person name="Ohm R.A."/>
            <person name="Patyshakuliyeva A."/>
            <person name="Rokas A."/>
            <person name="Ruiz-Duenas F.J."/>
            <person name="Sabat G."/>
            <person name="Salamov A."/>
            <person name="Samejima M."/>
            <person name="Schmutz J."/>
            <person name="Slot J.C."/>
            <person name="St John F."/>
            <person name="Stenlid J."/>
            <person name="Sun H."/>
            <person name="Sun S."/>
            <person name="Syed K."/>
            <person name="Tsang A."/>
            <person name="Wiebenga A."/>
            <person name="Young D."/>
            <person name="Pisabarro A."/>
            <person name="Eastwood D.C."/>
            <person name="Martin F."/>
            <person name="Cullen D."/>
            <person name="Grigoriev I.V."/>
            <person name="Hibbett D.S."/>
        </authorList>
    </citation>
    <scope>NUCLEOTIDE SEQUENCE [LARGE SCALE GENOMIC DNA]</scope>
    <source>
        <strain evidence="16">RWD-64-598 SS2</strain>
    </source>
</reference>
<evidence type="ECO:0000256" key="7">
    <source>
        <dbReference type="ARBA" id="ARBA00022723"/>
    </source>
</evidence>
<dbReference type="EMBL" id="JH711575">
    <property type="protein sequence ID" value="EIW83985.1"/>
    <property type="molecule type" value="Genomic_DNA"/>
</dbReference>
<sequence>MALSTSSLVLGLSLSLLIFALVKYSLKKASLPLPPGPRQLPFIGAARQIDTLKPWVTYAQWGAKYGDIISCNLFGQRTVVLNSEKAADDLLERRSRFYSDRPAHSARSMAGWDFNFTFDGYGNDWRLTRRIFQQAFREQKVRDYQPAQLNAARRLVVNIMDAPAESVWDLLSLCTSSAILATVYGYEVDTLDDPFFNITNQALTTAMPLLIPGKARITDAFPFVKHLPTFLPGTSVVRESLLARKWAKLFSDVPFNFAIDKMQSEQAFSCVLADAIRHGRENDQNYPESNLKKAVSTAFAGGADTSTSTLQSLVIAMALNPAVQEKAHADLVAVVGMDRLPTFEDQTSLSYIDAIVRETMRWGPVVPLGVSHAVMEDDVYEGYFIPKGSTIVANAWAMSRDPRRYPDPEAFRPERFLTKEGALSDDDVRWSFGWGRRICPGRYSALNAIWAAAATMMFAYRFEKATDENGLPIDITPEWTCALVSRPKAIPVHIVRRLDKVKLAQLIEESKHE</sequence>
<evidence type="ECO:0000313" key="15">
    <source>
        <dbReference type="EMBL" id="EIW83985.1"/>
    </source>
</evidence>
<comment type="subcellular location">
    <subcellularLocation>
        <location evidence="2">Membrane</location>
        <topology evidence="2">Single-pass membrane protein</topology>
    </subcellularLocation>
</comment>
<keyword evidence="12" id="KW-0472">Membrane</keyword>
<gene>
    <name evidence="15" type="ORF">CONPUDRAFT_142469</name>
</gene>
<comment type="pathway">
    <text evidence="3">Secondary metabolite biosynthesis.</text>
</comment>
<dbReference type="GO" id="GO:0005506">
    <property type="term" value="F:iron ion binding"/>
    <property type="evidence" value="ECO:0007669"/>
    <property type="project" value="InterPro"/>
</dbReference>
<keyword evidence="11 14" id="KW-0503">Monooxygenase</keyword>
<keyword evidence="16" id="KW-1185">Reference proteome</keyword>
<evidence type="ECO:0000256" key="4">
    <source>
        <dbReference type="ARBA" id="ARBA00010617"/>
    </source>
</evidence>
<dbReference type="RefSeq" id="XP_007765822.1">
    <property type="nucleotide sequence ID" value="XM_007767632.1"/>
</dbReference>
<comment type="cofactor">
    <cofactor evidence="1 13">
        <name>heme</name>
        <dbReference type="ChEBI" id="CHEBI:30413"/>
    </cofactor>
</comment>
<comment type="similarity">
    <text evidence="4 14">Belongs to the cytochrome P450 family.</text>
</comment>
<dbReference type="InterPro" id="IPR036396">
    <property type="entry name" value="Cyt_P450_sf"/>
</dbReference>
<evidence type="ECO:0000256" key="8">
    <source>
        <dbReference type="ARBA" id="ARBA00022989"/>
    </source>
</evidence>
<keyword evidence="8" id="KW-1133">Transmembrane helix</keyword>
<dbReference type="GO" id="GO:0016705">
    <property type="term" value="F:oxidoreductase activity, acting on paired donors, with incorporation or reduction of molecular oxygen"/>
    <property type="evidence" value="ECO:0007669"/>
    <property type="project" value="InterPro"/>
</dbReference>
<dbReference type="InterPro" id="IPR001128">
    <property type="entry name" value="Cyt_P450"/>
</dbReference>
<evidence type="ECO:0000256" key="3">
    <source>
        <dbReference type="ARBA" id="ARBA00005179"/>
    </source>
</evidence>
<dbReference type="PROSITE" id="PS00086">
    <property type="entry name" value="CYTOCHROME_P450"/>
    <property type="match status" value="1"/>
</dbReference>
<dbReference type="PANTHER" id="PTHR46300">
    <property type="entry name" value="P450, PUTATIVE (EUROFUNG)-RELATED-RELATED"/>
    <property type="match status" value="1"/>
</dbReference>
<keyword evidence="5 13" id="KW-0349">Heme</keyword>
<dbReference type="GO" id="GO:0004497">
    <property type="term" value="F:monooxygenase activity"/>
    <property type="evidence" value="ECO:0007669"/>
    <property type="project" value="UniProtKB-KW"/>
</dbReference>
<dbReference type="GeneID" id="19201750"/>
<comment type="caution">
    <text evidence="15">The sequence shown here is derived from an EMBL/GenBank/DDBJ whole genome shotgun (WGS) entry which is preliminary data.</text>
</comment>
<dbReference type="Pfam" id="PF00067">
    <property type="entry name" value="p450"/>
    <property type="match status" value="1"/>
</dbReference>
<dbReference type="SUPFAM" id="SSF48264">
    <property type="entry name" value="Cytochrome P450"/>
    <property type="match status" value="1"/>
</dbReference>
<dbReference type="OrthoDB" id="2789670at2759"/>
<organism evidence="15 16">
    <name type="scientific">Coniophora puteana (strain RWD-64-598)</name>
    <name type="common">Brown rot fungus</name>
    <dbReference type="NCBI Taxonomy" id="741705"/>
    <lineage>
        <taxon>Eukaryota</taxon>
        <taxon>Fungi</taxon>
        <taxon>Dikarya</taxon>
        <taxon>Basidiomycota</taxon>
        <taxon>Agaricomycotina</taxon>
        <taxon>Agaricomycetes</taxon>
        <taxon>Agaricomycetidae</taxon>
        <taxon>Boletales</taxon>
        <taxon>Coniophorineae</taxon>
        <taxon>Coniophoraceae</taxon>
        <taxon>Coniophora</taxon>
    </lineage>
</organism>
<evidence type="ECO:0000256" key="6">
    <source>
        <dbReference type="ARBA" id="ARBA00022692"/>
    </source>
</evidence>
<dbReference type="PRINTS" id="PR00385">
    <property type="entry name" value="P450"/>
</dbReference>
<dbReference type="GO" id="GO:0020037">
    <property type="term" value="F:heme binding"/>
    <property type="evidence" value="ECO:0007669"/>
    <property type="project" value="InterPro"/>
</dbReference>
<evidence type="ECO:0000256" key="10">
    <source>
        <dbReference type="ARBA" id="ARBA00023004"/>
    </source>
</evidence>
<feature type="binding site" description="axial binding residue" evidence="13">
    <location>
        <position position="439"/>
    </location>
    <ligand>
        <name>heme</name>
        <dbReference type="ChEBI" id="CHEBI:30413"/>
    </ligand>
    <ligandPart>
        <name>Fe</name>
        <dbReference type="ChEBI" id="CHEBI:18248"/>
    </ligandPart>
</feature>
<dbReference type="KEGG" id="cput:CONPUDRAFT_142469"/>
<dbReference type="PANTHER" id="PTHR46300:SF2">
    <property type="entry name" value="CYTOCHROME P450 MONOOXYGENASE ALNH-RELATED"/>
    <property type="match status" value="1"/>
</dbReference>
<dbReference type="InterPro" id="IPR017972">
    <property type="entry name" value="Cyt_P450_CS"/>
</dbReference>
<keyword evidence="7 13" id="KW-0479">Metal-binding</keyword>
<dbReference type="PRINTS" id="PR00463">
    <property type="entry name" value="EP450I"/>
</dbReference>
<evidence type="ECO:0000256" key="13">
    <source>
        <dbReference type="PIRSR" id="PIRSR602401-1"/>
    </source>
</evidence>
<dbReference type="AlphaFoldDB" id="A0A5M3MZC1"/>
<evidence type="ECO:0000256" key="14">
    <source>
        <dbReference type="RuleBase" id="RU000461"/>
    </source>
</evidence>
<dbReference type="CDD" id="cd11065">
    <property type="entry name" value="CYP64-like"/>
    <property type="match status" value="1"/>
</dbReference>
<keyword evidence="10 13" id="KW-0408">Iron</keyword>
<accession>A0A5M3MZC1</accession>
<dbReference type="InterPro" id="IPR002401">
    <property type="entry name" value="Cyt_P450_E_grp-I"/>
</dbReference>
<dbReference type="InterPro" id="IPR050364">
    <property type="entry name" value="Cytochrome_P450_fung"/>
</dbReference>
<name>A0A5M3MZC1_CONPW</name>
<keyword evidence="6" id="KW-0812">Transmembrane</keyword>
<dbReference type="Proteomes" id="UP000053558">
    <property type="component" value="Unassembled WGS sequence"/>
</dbReference>
<evidence type="ECO:0000256" key="12">
    <source>
        <dbReference type="ARBA" id="ARBA00023136"/>
    </source>
</evidence>
<dbReference type="GO" id="GO:0016020">
    <property type="term" value="C:membrane"/>
    <property type="evidence" value="ECO:0007669"/>
    <property type="project" value="UniProtKB-SubCell"/>
</dbReference>
<evidence type="ECO:0000256" key="1">
    <source>
        <dbReference type="ARBA" id="ARBA00001971"/>
    </source>
</evidence>
<evidence type="ECO:0000313" key="16">
    <source>
        <dbReference type="Proteomes" id="UP000053558"/>
    </source>
</evidence>
<evidence type="ECO:0000256" key="11">
    <source>
        <dbReference type="ARBA" id="ARBA00023033"/>
    </source>
</evidence>
<evidence type="ECO:0000256" key="5">
    <source>
        <dbReference type="ARBA" id="ARBA00022617"/>
    </source>
</evidence>
<protein>
    <submittedName>
        <fullName evidence="15">Cytochrome P450</fullName>
    </submittedName>
</protein>
<proteinExistence type="inferred from homology"/>
<evidence type="ECO:0000256" key="2">
    <source>
        <dbReference type="ARBA" id="ARBA00004167"/>
    </source>
</evidence>